<reference evidence="2" key="2">
    <citation type="journal article" date="2021" name="PeerJ">
        <title>Extensive microbial diversity within the chicken gut microbiome revealed by metagenomics and culture.</title>
        <authorList>
            <person name="Gilroy R."/>
            <person name="Ravi A."/>
            <person name="Getino M."/>
            <person name="Pursley I."/>
            <person name="Horton D.L."/>
            <person name="Alikhan N.F."/>
            <person name="Baker D."/>
            <person name="Gharbi K."/>
            <person name="Hall N."/>
            <person name="Watson M."/>
            <person name="Adriaenssens E.M."/>
            <person name="Foster-Nyarko E."/>
            <person name="Jarju S."/>
            <person name="Secka A."/>
            <person name="Antonio M."/>
            <person name="Oren A."/>
            <person name="Chaudhuri R.R."/>
            <person name="La Ragione R."/>
            <person name="Hildebrand F."/>
            <person name="Pallen M.J."/>
        </authorList>
    </citation>
    <scope>NUCLEOTIDE SEQUENCE</scope>
    <source>
        <strain evidence="2">ChiBcec16-1751</strain>
    </source>
</reference>
<name>A0A9D1FAS6_9FIRM</name>
<sequence length="87" mass="9850">MQPWFRALRNLTWLTQLGFSLVAPPILCVGGCWWLQQRFSMGGWIVVVGLILGLGGSVSTAMGFYRHACRQSQKNQKQRPDAFNTHK</sequence>
<feature type="transmembrane region" description="Helical" evidence="1">
    <location>
        <begin position="44"/>
        <end position="65"/>
    </location>
</feature>
<dbReference type="AlphaFoldDB" id="A0A9D1FAS6"/>
<gene>
    <name evidence="2" type="ORF">IAA83_08760</name>
</gene>
<evidence type="ECO:0000256" key="1">
    <source>
        <dbReference type="SAM" id="Phobius"/>
    </source>
</evidence>
<keyword evidence="1" id="KW-1133">Transmembrane helix</keyword>
<evidence type="ECO:0000313" key="3">
    <source>
        <dbReference type="Proteomes" id="UP000886741"/>
    </source>
</evidence>
<evidence type="ECO:0000313" key="2">
    <source>
        <dbReference type="EMBL" id="HIS65443.1"/>
    </source>
</evidence>
<dbReference type="InterPro" id="IPR032820">
    <property type="entry name" value="ATPase_put"/>
</dbReference>
<keyword evidence="1" id="KW-0472">Membrane</keyword>
<accession>A0A9D1FAS6</accession>
<dbReference type="EMBL" id="DVJJ01000133">
    <property type="protein sequence ID" value="HIS65443.1"/>
    <property type="molecule type" value="Genomic_DNA"/>
</dbReference>
<reference evidence="2" key="1">
    <citation type="submission" date="2020-10" db="EMBL/GenBank/DDBJ databases">
        <authorList>
            <person name="Gilroy R."/>
        </authorList>
    </citation>
    <scope>NUCLEOTIDE SEQUENCE</scope>
    <source>
        <strain evidence="2">ChiBcec16-1751</strain>
    </source>
</reference>
<protein>
    <submittedName>
        <fullName evidence="2">AtpZ/AtpI family protein</fullName>
    </submittedName>
</protein>
<dbReference type="Pfam" id="PF09527">
    <property type="entry name" value="ATPase_gene1"/>
    <property type="match status" value="1"/>
</dbReference>
<proteinExistence type="predicted"/>
<keyword evidence="1" id="KW-0812">Transmembrane</keyword>
<dbReference type="Proteomes" id="UP000886741">
    <property type="component" value="Unassembled WGS sequence"/>
</dbReference>
<organism evidence="2 3">
    <name type="scientific">Candidatus Avoscillospira avistercoris</name>
    <dbReference type="NCBI Taxonomy" id="2840707"/>
    <lineage>
        <taxon>Bacteria</taxon>
        <taxon>Bacillati</taxon>
        <taxon>Bacillota</taxon>
        <taxon>Clostridia</taxon>
        <taxon>Eubacteriales</taxon>
        <taxon>Oscillospiraceae</taxon>
        <taxon>Oscillospiraceae incertae sedis</taxon>
        <taxon>Candidatus Avoscillospira</taxon>
    </lineage>
</organism>
<comment type="caution">
    <text evidence="2">The sequence shown here is derived from an EMBL/GenBank/DDBJ whole genome shotgun (WGS) entry which is preliminary data.</text>
</comment>